<dbReference type="HOGENOM" id="CLU_039079_1_0_1"/>
<comment type="similarity">
    <text evidence="1">Belongs to the glycosyltransferase 34 family.</text>
</comment>
<dbReference type="KEGG" id="act:ACLA_003900"/>
<gene>
    <name evidence="4" type="ORF">ACLA_003900</name>
</gene>
<reference evidence="4 5" key="1">
    <citation type="journal article" date="2008" name="PLoS Genet.">
        <title>Genomic islands in the pathogenic filamentous fungus Aspergillus fumigatus.</title>
        <authorList>
            <person name="Fedorova N.D."/>
            <person name="Khaldi N."/>
            <person name="Joardar V.S."/>
            <person name="Maiti R."/>
            <person name="Amedeo P."/>
            <person name="Anderson M.J."/>
            <person name="Crabtree J."/>
            <person name="Silva J.C."/>
            <person name="Badger J.H."/>
            <person name="Albarraq A."/>
            <person name="Angiuoli S."/>
            <person name="Bussey H."/>
            <person name="Bowyer P."/>
            <person name="Cotty P.J."/>
            <person name="Dyer P.S."/>
            <person name="Egan A."/>
            <person name="Galens K."/>
            <person name="Fraser-Liggett C.M."/>
            <person name="Haas B.J."/>
            <person name="Inman J.M."/>
            <person name="Kent R."/>
            <person name="Lemieux S."/>
            <person name="Malavazi I."/>
            <person name="Orvis J."/>
            <person name="Roemer T."/>
            <person name="Ronning C.M."/>
            <person name="Sundaram J.P."/>
            <person name="Sutton G."/>
            <person name="Turner G."/>
            <person name="Venter J.C."/>
            <person name="White O.R."/>
            <person name="Whitty B.R."/>
            <person name="Youngman P."/>
            <person name="Wolfe K.H."/>
            <person name="Goldman G.H."/>
            <person name="Wortman J.R."/>
            <person name="Jiang B."/>
            <person name="Denning D.W."/>
            <person name="Nierman W.C."/>
        </authorList>
    </citation>
    <scope>NUCLEOTIDE SEQUENCE [LARGE SCALE GENOMIC DNA]</scope>
    <source>
        <strain evidence="5">ATCC 1007 / CBS 513.65 / DSM 816 / NCTC 3887 / NRRL 1</strain>
    </source>
</reference>
<dbReference type="PANTHER" id="PTHR31306">
    <property type="entry name" value="ALPHA-1,6-MANNOSYLTRANSFERASE MNN11-RELATED"/>
    <property type="match status" value="1"/>
</dbReference>
<evidence type="ECO:0000256" key="2">
    <source>
        <dbReference type="ARBA" id="ARBA00022676"/>
    </source>
</evidence>
<dbReference type="InterPro" id="IPR029044">
    <property type="entry name" value="Nucleotide-diphossugar_trans"/>
</dbReference>
<keyword evidence="5" id="KW-1185">Reference proteome</keyword>
<dbReference type="RefSeq" id="XP_001276403.1">
    <property type="nucleotide sequence ID" value="XM_001276402.1"/>
</dbReference>
<name>A1C5K9_ASPCL</name>
<protein>
    <recommendedName>
        <fullName evidence="6">Galactosyl transferase GMA12/MNN10 family protein</fullName>
    </recommendedName>
</protein>
<organism evidence="4 5">
    <name type="scientific">Aspergillus clavatus (strain ATCC 1007 / CBS 513.65 / DSM 816 / NCTC 3887 / NRRL 1 / QM 1276 / 107)</name>
    <dbReference type="NCBI Taxonomy" id="344612"/>
    <lineage>
        <taxon>Eukaryota</taxon>
        <taxon>Fungi</taxon>
        <taxon>Dikarya</taxon>
        <taxon>Ascomycota</taxon>
        <taxon>Pezizomycotina</taxon>
        <taxon>Eurotiomycetes</taxon>
        <taxon>Eurotiomycetidae</taxon>
        <taxon>Eurotiales</taxon>
        <taxon>Aspergillaceae</taxon>
        <taxon>Aspergillus</taxon>
        <taxon>Aspergillus subgen. Fumigati</taxon>
    </lineage>
</organism>
<dbReference type="Pfam" id="PF05637">
    <property type="entry name" value="Glyco_transf_34"/>
    <property type="match status" value="1"/>
</dbReference>
<dbReference type="OMA" id="FWNKPSY"/>
<dbReference type="PANTHER" id="PTHR31306:SF8">
    <property type="entry name" value="GLYCOSYLTRANSFERASE FAMILY 34 PROTEIN"/>
    <property type="match status" value="1"/>
</dbReference>
<evidence type="ECO:0000313" key="4">
    <source>
        <dbReference type="EMBL" id="EAW14977.1"/>
    </source>
</evidence>
<dbReference type="GO" id="GO:0016757">
    <property type="term" value="F:glycosyltransferase activity"/>
    <property type="evidence" value="ECO:0007669"/>
    <property type="project" value="UniProtKB-KW"/>
</dbReference>
<evidence type="ECO:0000256" key="3">
    <source>
        <dbReference type="ARBA" id="ARBA00022679"/>
    </source>
</evidence>
<keyword evidence="2" id="KW-0328">Glycosyltransferase</keyword>
<evidence type="ECO:0000313" key="5">
    <source>
        <dbReference type="Proteomes" id="UP000006701"/>
    </source>
</evidence>
<dbReference type="Gene3D" id="3.90.550.10">
    <property type="entry name" value="Spore Coat Polysaccharide Biosynthesis Protein SpsA, Chain A"/>
    <property type="match status" value="1"/>
</dbReference>
<dbReference type="EMBL" id="DS027004">
    <property type="protein sequence ID" value="EAW14977.1"/>
    <property type="molecule type" value="Genomic_DNA"/>
</dbReference>
<dbReference type="GO" id="GO:0000139">
    <property type="term" value="C:Golgi membrane"/>
    <property type="evidence" value="ECO:0007669"/>
    <property type="project" value="TreeGrafter"/>
</dbReference>
<proteinExistence type="inferred from homology"/>
<dbReference type="InterPro" id="IPR008630">
    <property type="entry name" value="Glyco_trans_34"/>
</dbReference>
<sequence>MIAHAMRQARHCRPLLTILAALSVLCLIWLIYPPYSSFSWPDVSPEPSPQRIAKVSMLYGRPNRLYERALQSHTRHAQRWGYPMHILREDISVGFWNKPSYLLSLVIGELAKPPGKRVEWLMWVDADSIILNGAIPADLFIPPSDLKDIHLVATKDHNGLNTGIMFLHIHPWTINMLVESLAYPLYLPNETLGRSMDQESMARVLNQTTGGPKGEGYVDGLVYVPRTWINTYEWTHAYEGKRGNLLVHFPGLEEHRWSHMSKWLDIVEITPTRWEVPLEETQYLNETTAFWTRVRTAMETMALMEKKIDAMPNKTDSQRGEIERIDVAVRALRKALHEEADNVGMVQERLDYLSMFKQ</sequence>
<dbReference type="OrthoDB" id="1470350at2759"/>
<dbReference type="AlphaFoldDB" id="A1C5K9"/>
<dbReference type="GeneID" id="4708458"/>
<evidence type="ECO:0008006" key="6">
    <source>
        <dbReference type="Google" id="ProtNLM"/>
    </source>
</evidence>
<evidence type="ECO:0000256" key="1">
    <source>
        <dbReference type="ARBA" id="ARBA00005664"/>
    </source>
</evidence>
<dbReference type="Proteomes" id="UP000006701">
    <property type="component" value="Unassembled WGS sequence"/>
</dbReference>
<dbReference type="eggNOG" id="ENOG502SDCI">
    <property type="taxonomic scope" value="Eukaryota"/>
</dbReference>
<dbReference type="GO" id="GO:0006487">
    <property type="term" value="P:protein N-linked glycosylation"/>
    <property type="evidence" value="ECO:0007669"/>
    <property type="project" value="TreeGrafter"/>
</dbReference>
<keyword evidence="3" id="KW-0808">Transferase</keyword>
<accession>A1C5K9</accession>
<dbReference type="VEuPathDB" id="FungiDB:ACLA_003900"/>